<proteinExistence type="predicted"/>
<dbReference type="PATRIC" id="fig|1321820.3.peg.1169"/>
<dbReference type="HOGENOM" id="CLU_168247_0_0_9"/>
<protein>
    <submittedName>
        <fullName evidence="1">Uncharacterized protein</fullName>
    </submittedName>
</protein>
<dbReference type="Proteomes" id="UP000016637">
    <property type="component" value="Unassembled WGS sequence"/>
</dbReference>
<keyword evidence="2" id="KW-1185">Reference proteome</keyword>
<organism evidence="1 2">
    <name type="scientific">Gemella bergeri ATCC 700627</name>
    <dbReference type="NCBI Taxonomy" id="1321820"/>
    <lineage>
        <taxon>Bacteria</taxon>
        <taxon>Bacillati</taxon>
        <taxon>Bacillota</taxon>
        <taxon>Bacilli</taxon>
        <taxon>Bacillales</taxon>
        <taxon>Gemellaceae</taxon>
        <taxon>Gemella</taxon>
    </lineage>
</organism>
<dbReference type="InterPro" id="IPR015017">
    <property type="entry name" value="DUF1904"/>
</dbReference>
<dbReference type="eggNOG" id="COG1942">
    <property type="taxonomic scope" value="Bacteria"/>
</dbReference>
<dbReference type="InterPro" id="IPR014347">
    <property type="entry name" value="Tautomerase/MIF_sf"/>
</dbReference>
<dbReference type="AlphaFoldDB" id="U2S2P1"/>
<sequence length="105" mass="11977">MPRIVAKGIKKADLKKISGELFDTISNIIERPREAFTLDLVETVAISDGEELSRVRIEISWVARPVEVCEKVAQAVNNLIKPLNYDRVMVSFNDIDLKKEFDFVK</sequence>
<accession>U2S2P1</accession>
<dbReference type="SUPFAM" id="SSF55331">
    <property type="entry name" value="Tautomerase/MIF"/>
    <property type="match status" value="1"/>
</dbReference>
<dbReference type="EMBL" id="AWVP01000074">
    <property type="protein sequence ID" value="ERK57067.1"/>
    <property type="molecule type" value="Genomic_DNA"/>
</dbReference>
<evidence type="ECO:0000313" key="2">
    <source>
        <dbReference type="Proteomes" id="UP000016637"/>
    </source>
</evidence>
<evidence type="ECO:0000313" key="1">
    <source>
        <dbReference type="EMBL" id="ERK57067.1"/>
    </source>
</evidence>
<name>U2S2P1_9BACL</name>
<dbReference type="Pfam" id="PF08921">
    <property type="entry name" value="DUF1904"/>
    <property type="match status" value="1"/>
</dbReference>
<reference evidence="1 2" key="1">
    <citation type="submission" date="2013-08" db="EMBL/GenBank/DDBJ databases">
        <authorList>
            <person name="Weinstock G."/>
            <person name="Sodergren E."/>
            <person name="Wylie T."/>
            <person name="Fulton L."/>
            <person name="Fulton R."/>
            <person name="Fronick C."/>
            <person name="O'Laughlin M."/>
            <person name="Godfrey J."/>
            <person name="Miner T."/>
            <person name="Herter B."/>
            <person name="Appelbaum E."/>
            <person name="Cordes M."/>
            <person name="Lek S."/>
            <person name="Wollam A."/>
            <person name="Pepin K.H."/>
            <person name="Palsikar V.B."/>
            <person name="Mitreva M."/>
            <person name="Wilson R.K."/>
        </authorList>
    </citation>
    <scope>NUCLEOTIDE SEQUENCE [LARGE SCALE GENOMIC DNA]</scope>
    <source>
        <strain evidence="1 2">ATCC 700627</strain>
    </source>
</reference>
<comment type="caution">
    <text evidence="1">The sequence shown here is derived from an EMBL/GenBank/DDBJ whole genome shotgun (WGS) entry which is preliminary data.</text>
</comment>
<dbReference type="RefSeq" id="WP_021752385.1">
    <property type="nucleotide sequence ID" value="NZ_KI271800.1"/>
</dbReference>
<gene>
    <name evidence="1" type="ORF">HMPREF1983_01207</name>
</gene>
<dbReference type="Gene3D" id="3.30.429.10">
    <property type="entry name" value="Macrophage Migration Inhibitory Factor"/>
    <property type="match status" value="1"/>
</dbReference>